<feature type="compositionally biased region" description="Low complexity" evidence="1">
    <location>
        <begin position="158"/>
        <end position="170"/>
    </location>
</feature>
<feature type="compositionally biased region" description="Polar residues" evidence="1">
    <location>
        <begin position="31"/>
        <end position="40"/>
    </location>
</feature>
<sequence>MDSKVFANRWSCSSPHQTKRHIPKKARPNPLAQSTSPAQSQYPQPKLLWWHVGEYGSGPFLPRSIRKSLFFTDQLPYWLDVAVRLERKPLEERRGGFRISEDHTDHAQSRRRQRRNAVADGQANSKASPNNLLVIHTETAFDTPIHLTGSTTVQSSGPSFDFSRSPSTTSSPDLPLITLRFWLLDLGQHQCEDLCYALLRVIEEMVTTSRIHCTHALRKRHKAVKRELETKVQSQPVEELST</sequence>
<keyword evidence="3" id="KW-1185">Reference proteome</keyword>
<feature type="compositionally biased region" description="Polar residues" evidence="1">
    <location>
        <begin position="148"/>
        <end position="157"/>
    </location>
</feature>
<feature type="region of interest" description="Disordered" evidence="1">
    <location>
        <begin position="96"/>
        <end position="129"/>
    </location>
</feature>
<accession>A0A9P7YAL7</accession>
<feature type="compositionally biased region" description="Basic residues" evidence="1">
    <location>
        <begin position="17"/>
        <end position="27"/>
    </location>
</feature>
<evidence type="ECO:0000313" key="2">
    <source>
        <dbReference type="EMBL" id="KAG9229912.1"/>
    </source>
</evidence>
<feature type="compositionally biased region" description="Basic and acidic residues" evidence="1">
    <location>
        <begin position="96"/>
        <end position="108"/>
    </location>
</feature>
<gene>
    <name evidence="2" type="ORF">BJ875DRAFT_445524</name>
</gene>
<feature type="region of interest" description="Disordered" evidence="1">
    <location>
        <begin position="148"/>
        <end position="170"/>
    </location>
</feature>
<evidence type="ECO:0000313" key="3">
    <source>
        <dbReference type="Proteomes" id="UP000824998"/>
    </source>
</evidence>
<reference evidence="2" key="1">
    <citation type="journal article" date="2021" name="IMA Fungus">
        <title>Genomic characterization of three marine fungi, including Emericellopsis atlantica sp. nov. with signatures of a generalist lifestyle and marine biomass degradation.</title>
        <authorList>
            <person name="Hagestad O.C."/>
            <person name="Hou L."/>
            <person name="Andersen J.H."/>
            <person name="Hansen E.H."/>
            <person name="Altermark B."/>
            <person name="Li C."/>
            <person name="Kuhnert E."/>
            <person name="Cox R.J."/>
            <person name="Crous P.W."/>
            <person name="Spatafora J.W."/>
            <person name="Lail K."/>
            <person name="Amirebrahimi M."/>
            <person name="Lipzen A."/>
            <person name="Pangilinan J."/>
            <person name="Andreopoulos W."/>
            <person name="Hayes R.D."/>
            <person name="Ng V."/>
            <person name="Grigoriev I.V."/>
            <person name="Jackson S.A."/>
            <person name="Sutton T.D.S."/>
            <person name="Dobson A.D.W."/>
            <person name="Rama T."/>
        </authorList>
    </citation>
    <scope>NUCLEOTIDE SEQUENCE</scope>
    <source>
        <strain evidence="2">TRa018bII</strain>
    </source>
</reference>
<name>A0A9P7YAL7_9HELO</name>
<protein>
    <submittedName>
        <fullName evidence="2">Uncharacterized protein</fullName>
    </submittedName>
</protein>
<feature type="region of interest" description="Disordered" evidence="1">
    <location>
        <begin position="1"/>
        <end position="40"/>
    </location>
</feature>
<organism evidence="2 3">
    <name type="scientific">Amylocarpus encephaloides</name>
    <dbReference type="NCBI Taxonomy" id="45428"/>
    <lineage>
        <taxon>Eukaryota</taxon>
        <taxon>Fungi</taxon>
        <taxon>Dikarya</taxon>
        <taxon>Ascomycota</taxon>
        <taxon>Pezizomycotina</taxon>
        <taxon>Leotiomycetes</taxon>
        <taxon>Helotiales</taxon>
        <taxon>Helotiales incertae sedis</taxon>
        <taxon>Amylocarpus</taxon>
    </lineage>
</organism>
<dbReference type="EMBL" id="MU251719">
    <property type="protein sequence ID" value="KAG9229912.1"/>
    <property type="molecule type" value="Genomic_DNA"/>
</dbReference>
<proteinExistence type="predicted"/>
<dbReference type="AlphaFoldDB" id="A0A9P7YAL7"/>
<comment type="caution">
    <text evidence="2">The sequence shown here is derived from an EMBL/GenBank/DDBJ whole genome shotgun (WGS) entry which is preliminary data.</text>
</comment>
<dbReference type="Proteomes" id="UP000824998">
    <property type="component" value="Unassembled WGS sequence"/>
</dbReference>
<evidence type="ECO:0000256" key="1">
    <source>
        <dbReference type="SAM" id="MobiDB-lite"/>
    </source>
</evidence>